<organism evidence="4 5">
    <name type="scientific">Ammoniphilus oxalaticus</name>
    <dbReference type="NCBI Taxonomy" id="66863"/>
    <lineage>
        <taxon>Bacteria</taxon>
        <taxon>Bacillati</taxon>
        <taxon>Bacillota</taxon>
        <taxon>Bacilli</taxon>
        <taxon>Bacillales</taxon>
        <taxon>Paenibacillaceae</taxon>
        <taxon>Aneurinibacillus group</taxon>
        <taxon>Ammoniphilus</taxon>
    </lineage>
</organism>
<dbReference type="SUPFAM" id="SSF54523">
    <property type="entry name" value="Pili subunits"/>
    <property type="match status" value="1"/>
</dbReference>
<dbReference type="AlphaFoldDB" id="A0A419SMK4"/>
<gene>
    <name evidence="4" type="ORF">BEP19_00840</name>
</gene>
<protein>
    <recommendedName>
        <fullName evidence="6">Prepilin-type N-terminal cleavage/methylation domain-containing protein</fullName>
    </recommendedName>
</protein>
<dbReference type="Proteomes" id="UP000284219">
    <property type="component" value="Unassembled WGS sequence"/>
</dbReference>
<sequence length="108" mass="12440">MVKWQDQRGFSFLELSIVVAIMATLLLIGIPNYKKVMGKAQEISCDANLKLIETQMEHYYFEHREYPTIGDAFFKETDYFREIPKCPNQGVYKAEGSDPIKVTCTNHG</sequence>
<dbReference type="Pfam" id="PF07963">
    <property type="entry name" value="N_methyl"/>
    <property type="match status" value="1"/>
</dbReference>
<keyword evidence="3" id="KW-1133">Transmembrane helix</keyword>
<comment type="subcellular location">
    <subcellularLocation>
        <location evidence="1">Cell surface</location>
    </subcellularLocation>
</comment>
<comment type="caution">
    <text evidence="4">The sequence shown here is derived from an EMBL/GenBank/DDBJ whole genome shotgun (WGS) entry which is preliminary data.</text>
</comment>
<keyword evidence="5" id="KW-1185">Reference proteome</keyword>
<proteinExistence type="predicted"/>
<dbReference type="NCBIfam" id="TIGR02532">
    <property type="entry name" value="IV_pilin_GFxxxE"/>
    <property type="match status" value="1"/>
</dbReference>
<evidence type="ECO:0000313" key="5">
    <source>
        <dbReference type="Proteomes" id="UP000284219"/>
    </source>
</evidence>
<evidence type="ECO:0000313" key="4">
    <source>
        <dbReference type="EMBL" id="RKD25524.1"/>
    </source>
</evidence>
<keyword evidence="2" id="KW-0178">Competence</keyword>
<feature type="transmembrane region" description="Helical" evidence="3">
    <location>
        <begin position="12"/>
        <end position="30"/>
    </location>
</feature>
<dbReference type="Gene3D" id="3.30.700.10">
    <property type="entry name" value="Glycoprotein, Type 4 Pilin"/>
    <property type="match status" value="1"/>
</dbReference>
<dbReference type="InterPro" id="IPR045584">
    <property type="entry name" value="Pilin-like"/>
</dbReference>
<evidence type="ECO:0008006" key="6">
    <source>
        <dbReference type="Google" id="ProtNLM"/>
    </source>
</evidence>
<evidence type="ECO:0000256" key="2">
    <source>
        <dbReference type="ARBA" id="ARBA00023287"/>
    </source>
</evidence>
<keyword evidence="3" id="KW-0812">Transmembrane</keyword>
<reference evidence="4 5" key="1">
    <citation type="submission" date="2016-08" db="EMBL/GenBank/DDBJ databases">
        <title>Novel Firmicute Genomes.</title>
        <authorList>
            <person name="Poppleton D.I."/>
            <person name="Gribaldo S."/>
        </authorList>
    </citation>
    <scope>NUCLEOTIDE SEQUENCE [LARGE SCALE GENOMIC DNA]</scope>
    <source>
        <strain evidence="4 5">RAOx-1</strain>
    </source>
</reference>
<accession>A0A419SMK4</accession>
<keyword evidence="3" id="KW-0472">Membrane</keyword>
<dbReference type="RefSeq" id="WP_170145228.1">
    <property type="nucleotide sequence ID" value="NZ_MCHY01000006.1"/>
</dbReference>
<evidence type="ECO:0000256" key="3">
    <source>
        <dbReference type="SAM" id="Phobius"/>
    </source>
</evidence>
<name>A0A419SMK4_9BACL</name>
<dbReference type="InterPro" id="IPR012902">
    <property type="entry name" value="N_methyl_site"/>
</dbReference>
<evidence type="ECO:0000256" key="1">
    <source>
        <dbReference type="ARBA" id="ARBA00004241"/>
    </source>
</evidence>
<dbReference type="GO" id="GO:0030420">
    <property type="term" value="P:establishment of competence for transformation"/>
    <property type="evidence" value="ECO:0007669"/>
    <property type="project" value="UniProtKB-KW"/>
</dbReference>
<dbReference type="GO" id="GO:0009986">
    <property type="term" value="C:cell surface"/>
    <property type="evidence" value="ECO:0007669"/>
    <property type="project" value="UniProtKB-SubCell"/>
</dbReference>
<dbReference type="EMBL" id="MCHY01000006">
    <property type="protein sequence ID" value="RKD25524.1"/>
    <property type="molecule type" value="Genomic_DNA"/>
</dbReference>